<keyword evidence="8" id="KW-0133">Cell shape</keyword>
<feature type="compositionally biased region" description="Acidic residues" evidence="14">
    <location>
        <begin position="861"/>
        <end position="877"/>
    </location>
</feature>
<dbReference type="InterPro" id="IPR050396">
    <property type="entry name" value="Glycosyltr_51/Transpeptidase"/>
</dbReference>
<keyword evidence="3" id="KW-0121">Carboxypeptidase</keyword>
<evidence type="ECO:0000256" key="14">
    <source>
        <dbReference type="SAM" id="MobiDB-lite"/>
    </source>
</evidence>
<feature type="compositionally biased region" description="Low complexity" evidence="14">
    <location>
        <begin position="878"/>
        <end position="910"/>
    </location>
</feature>
<comment type="similarity">
    <text evidence="2">In the N-terminal section; belongs to the glycosyltransferase 51 family.</text>
</comment>
<evidence type="ECO:0000256" key="2">
    <source>
        <dbReference type="ARBA" id="ARBA00007739"/>
    </source>
</evidence>
<dbReference type="GO" id="GO:0009002">
    <property type="term" value="F:serine-type D-Ala-D-Ala carboxypeptidase activity"/>
    <property type="evidence" value="ECO:0007669"/>
    <property type="project" value="UniProtKB-EC"/>
</dbReference>
<dbReference type="Pfam" id="PF00905">
    <property type="entry name" value="Transpeptidase"/>
    <property type="match status" value="1"/>
</dbReference>
<dbReference type="GO" id="GO:0030288">
    <property type="term" value="C:outer membrane-bounded periplasmic space"/>
    <property type="evidence" value="ECO:0007669"/>
    <property type="project" value="TreeGrafter"/>
</dbReference>
<evidence type="ECO:0000256" key="15">
    <source>
        <dbReference type="SAM" id="Phobius"/>
    </source>
</evidence>
<dbReference type="InterPro" id="IPR001264">
    <property type="entry name" value="Glyco_trans_51"/>
</dbReference>
<keyword evidence="15" id="KW-0472">Membrane</keyword>
<keyword evidence="6" id="KW-0808">Transferase</keyword>
<dbReference type="GO" id="GO:0008658">
    <property type="term" value="F:penicillin binding"/>
    <property type="evidence" value="ECO:0007669"/>
    <property type="project" value="InterPro"/>
</dbReference>
<dbReference type="RefSeq" id="WP_121521226.1">
    <property type="nucleotide sequence ID" value="NZ_RCHR01000001.1"/>
</dbReference>
<accession>A0A498DFC5</accession>
<dbReference type="EMBL" id="RCHR01000001">
    <property type="protein sequence ID" value="RLL48235.1"/>
    <property type="molecule type" value="Genomic_DNA"/>
</dbReference>
<keyword evidence="5" id="KW-0328">Glycosyltransferase</keyword>
<feature type="compositionally biased region" description="Acidic residues" evidence="14">
    <location>
        <begin position="911"/>
        <end position="951"/>
    </location>
</feature>
<dbReference type="Gene3D" id="3.40.710.10">
    <property type="entry name" value="DD-peptidase/beta-lactamase superfamily"/>
    <property type="match status" value="1"/>
</dbReference>
<dbReference type="NCBIfam" id="TIGR02074">
    <property type="entry name" value="PBP_1a_fam"/>
    <property type="match status" value="1"/>
</dbReference>
<dbReference type="SMART" id="SM00060">
    <property type="entry name" value="FN3"/>
    <property type="match status" value="2"/>
</dbReference>
<proteinExistence type="inferred from homology"/>
<dbReference type="SUPFAM" id="SSF53955">
    <property type="entry name" value="Lysozyme-like"/>
    <property type="match status" value="1"/>
</dbReference>
<gene>
    <name evidence="17" type="ORF">D8M04_02870</name>
</gene>
<dbReference type="PANTHER" id="PTHR32282">
    <property type="entry name" value="BINDING PROTEIN TRANSPEPTIDASE, PUTATIVE-RELATED"/>
    <property type="match status" value="1"/>
</dbReference>
<comment type="catalytic activity">
    <reaction evidence="13">
        <text>[GlcNAc-(1-&gt;4)-Mur2Ac(oyl-L-Ala-gamma-D-Glu-L-Lys-D-Ala-D-Ala)](n)-di-trans,octa-cis-undecaprenyl diphosphate + beta-D-GlcNAc-(1-&gt;4)-Mur2Ac(oyl-L-Ala-gamma-D-Glu-L-Lys-D-Ala-D-Ala)-di-trans,octa-cis-undecaprenyl diphosphate = [GlcNAc-(1-&gt;4)-Mur2Ac(oyl-L-Ala-gamma-D-Glu-L-Lys-D-Ala-D-Ala)](n+1)-di-trans,octa-cis-undecaprenyl diphosphate + di-trans,octa-cis-undecaprenyl diphosphate + H(+)</text>
        <dbReference type="Rhea" id="RHEA:23708"/>
        <dbReference type="Rhea" id="RHEA-COMP:9602"/>
        <dbReference type="Rhea" id="RHEA-COMP:9603"/>
        <dbReference type="ChEBI" id="CHEBI:15378"/>
        <dbReference type="ChEBI" id="CHEBI:58405"/>
        <dbReference type="ChEBI" id="CHEBI:60033"/>
        <dbReference type="ChEBI" id="CHEBI:78435"/>
        <dbReference type="EC" id="2.4.99.28"/>
    </reaction>
</comment>
<dbReference type="GO" id="GO:0009252">
    <property type="term" value="P:peptidoglycan biosynthetic process"/>
    <property type="evidence" value="ECO:0007669"/>
    <property type="project" value="UniProtKB-KW"/>
</dbReference>
<evidence type="ECO:0000256" key="11">
    <source>
        <dbReference type="ARBA" id="ARBA00023316"/>
    </source>
</evidence>
<protein>
    <submittedName>
        <fullName evidence="17">PBP1A family penicillin-binding protein</fullName>
    </submittedName>
</protein>
<dbReference type="InterPro" id="IPR001460">
    <property type="entry name" value="PCN-bd_Tpept"/>
</dbReference>
<dbReference type="InterPro" id="IPR036116">
    <property type="entry name" value="FN3_sf"/>
</dbReference>
<dbReference type="InterPro" id="IPR036950">
    <property type="entry name" value="PBP_transglycosylase"/>
</dbReference>
<sequence length="951" mass="103930">MAENSQSRTARRKQKKTKKKPLWKRIVFIILSLIVLIGIGMTALITYWIATAPDLDPEKLQSAYASTLLDQSGEEFAQLGAENRDKVEYEELPEVLIDAVIATEDARFFSHPGIDLRRIGGAVIANFTSGFGSQGASTITQQVVEKSFLTPEKKLSLKVQEAWLALQLERQYSKEQIMEMYLNKIYYGAGAYGVKKASETYFGKEDLSELTLAEAAILAGLPQRPSAYNPFENPDLMHDRMDTVLTLMVRHDKVTEQQAEEARQVDITSLLTEERPESRQYDAFIQKVEQEVSEKLDGADINTDGLTIHTTIDTNAQEYVEFLLTDSEENPIQYPNENFKAGLTVLDTNSGAIRAIGGGRNRDTGQYNYAIQGSMQPGSTAKPLLAYGPAIEYNKISTYHQINDDKPYEIAGSDKVINNVTRSHSGWVTARQALVQSINVAAVKLFEEVGSENAKEFAKNLGMTFPDDQAILTDSIGGGTMQTTPLGLAGAYRAFGNEGIYNEPYAVTKVEFPDGREVDLTPESEAAMSDYTAYMVTDMLKDVVTEGTGTRANVSGLPLAGKTGTTNLPDTGEAADSWFAGYTTNYTIAVWTGEYSEENKRLPISDTGISRDLFRLVMTEISKDVETPDFERPSSVVEVDVERGSNPPALPSSYTPSSQIITELFVKGNEPSSTSEKFDKLDPVTNLSGKYNEEDNSINLTWNYNGNNVNFEVRASVNGGEMQTLSSTEEQSMTISDVESGEYQFQVIAVSNDDSESRSDPATTTVTVGEAEEESLPAVEGLSAEYLGDQGIIDVNWSYNGPPAIFEVSANGQTQTVESQGIEISGAAPGQTYTIQVTPIGQRGNNEGVRGEPASVQVDIPAEDTPENPDDGNENENNENGNDNNGNNGNDGNNGNEGNEGNNGNNGENPNNEENDEEESNAPPQEEEEPSEEVNEPEQPETPEEPSDGEE</sequence>
<reference evidence="17 18" key="1">
    <citation type="submission" date="2018-10" db="EMBL/GenBank/DDBJ databases">
        <title>Oceanobacillus sp. YLB-02 draft genome.</title>
        <authorList>
            <person name="Yu L."/>
        </authorList>
    </citation>
    <scope>NUCLEOTIDE SEQUENCE [LARGE SCALE GENOMIC DNA]</scope>
    <source>
        <strain evidence="17 18">YLB-02</strain>
    </source>
</reference>
<name>A0A498DFC5_9BACI</name>
<evidence type="ECO:0000256" key="13">
    <source>
        <dbReference type="ARBA" id="ARBA00049902"/>
    </source>
</evidence>
<dbReference type="SUPFAM" id="SSF49265">
    <property type="entry name" value="Fibronectin type III"/>
    <property type="match status" value="1"/>
</dbReference>
<evidence type="ECO:0000256" key="6">
    <source>
        <dbReference type="ARBA" id="ARBA00022679"/>
    </source>
</evidence>
<dbReference type="AlphaFoldDB" id="A0A498DFC5"/>
<dbReference type="GO" id="GO:0008955">
    <property type="term" value="F:peptidoglycan glycosyltransferase activity"/>
    <property type="evidence" value="ECO:0007669"/>
    <property type="project" value="UniProtKB-EC"/>
</dbReference>
<dbReference type="InterPro" id="IPR003961">
    <property type="entry name" value="FN3_dom"/>
</dbReference>
<dbReference type="GO" id="GO:0008360">
    <property type="term" value="P:regulation of cell shape"/>
    <property type="evidence" value="ECO:0007669"/>
    <property type="project" value="UniProtKB-KW"/>
</dbReference>
<evidence type="ECO:0000256" key="12">
    <source>
        <dbReference type="ARBA" id="ARBA00034000"/>
    </source>
</evidence>
<dbReference type="OrthoDB" id="9766909at2"/>
<keyword evidence="7" id="KW-0378">Hydrolase</keyword>
<evidence type="ECO:0000256" key="1">
    <source>
        <dbReference type="ARBA" id="ARBA00007090"/>
    </source>
</evidence>
<evidence type="ECO:0000259" key="16">
    <source>
        <dbReference type="PROSITE" id="PS50853"/>
    </source>
</evidence>
<dbReference type="InterPro" id="IPR012338">
    <property type="entry name" value="Beta-lactam/transpept-like"/>
</dbReference>
<evidence type="ECO:0000256" key="3">
    <source>
        <dbReference type="ARBA" id="ARBA00022645"/>
    </source>
</evidence>
<dbReference type="PROSITE" id="PS50853">
    <property type="entry name" value="FN3"/>
    <property type="match status" value="1"/>
</dbReference>
<dbReference type="GO" id="GO:0006508">
    <property type="term" value="P:proteolysis"/>
    <property type="evidence" value="ECO:0007669"/>
    <property type="project" value="UniProtKB-KW"/>
</dbReference>
<evidence type="ECO:0000256" key="4">
    <source>
        <dbReference type="ARBA" id="ARBA00022670"/>
    </source>
</evidence>
<keyword evidence="10" id="KW-0511">Multifunctional enzyme</keyword>
<dbReference type="InterPro" id="IPR023346">
    <property type="entry name" value="Lysozyme-like_dom_sf"/>
</dbReference>
<dbReference type="GO" id="GO:0071555">
    <property type="term" value="P:cell wall organization"/>
    <property type="evidence" value="ECO:0007669"/>
    <property type="project" value="UniProtKB-KW"/>
</dbReference>
<dbReference type="InterPro" id="IPR013783">
    <property type="entry name" value="Ig-like_fold"/>
</dbReference>
<evidence type="ECO:0000313" key="17">
    <source>
        <dbReference type="EMBL" id="RLL48235.1"/>
    </source>
</evidence>
<keyword evidence="15" id="KW-1133">Transmembrane helix</keyword>
<evidence type="ECO:0000256" key="7">
    <source>
        <dbReference type="ARBA" id="ARBA00022801"/>
    </source>
</evidence>
<dbReference type="CDD" id="cd00063">
    <property type="entry name" value="FN3"/>
    <property type="match status" value="1"/>
</dbReference>
<evidence type="ECO:0000256" key="8">
    <source>
        <dbReference type="ARBA" id="ARBA00022960"/>
    </source>
</evidence>
<comment type="catalytic activity">
    <reaction evidence="12">
        <text>Preferential cleavage: (Ac)2-L-Lys-D-Ala-|-D-Ala. Also transpeptidation of peptidyl-alanyl moieties that are N-acyl substituents of D-alanine.</text>
        <dbReference type="EC" id="3.4.16.4"/>
    </reaction>
</comment>
<comment type="similarity">
    <text evidence="1">In the C-terminal section; belongs to the transpeptidase family.</text>
</comment>
<dbReference type="Pfam" id="PF00912">
    <property type="entry name" value="Transgly"/>
    <property type="match status" value="1"/>
</dbReference>
<dbReference type="Gene3D" id="1.10.3810.10">
    <property type="entry name" value="Biosynthetic peptidoglycan transglycosylase-like"/>
    <property type="match status" value="1"/>
</dbReference>
<evidence type="ECO:0000256" key="9">
    <source>
        <dbReference type="ARBA" id="ARBA00022984"/>
    </source>
</evidence>
<dbReference type="PANTHER" id="PTHR32282:SF29">
    <property type="entry name" value="PENICILLIN-BINDING PROTEIN 1A"/>
    <property type="match status" value="1"/>
</dbReference>
<keyword evidence="18" id="KW-1185">Reference proteome</keyword>
<dbReference type="FunFam" id="1.10.3810.10:FF:000001">
    <property type="entry name" value="Penicillin-binding protein 1A"/>
    <property type="match status" value="1"/>
</dbReference>
<feature type="region of interest" description="Disordered" evidence="14">
    <location>
        <begin position="841"/>
        <end position="951"/>
    </location>
</feature>
<feature type="transmembrane region" description="Helical" evidence="15">
    <location>
        <begin position="22"/>
        <end position="50"/>
    </location>
</feature>
<dbReference type="Proteomes" id="UP000270219">
    <property type="component" value="Unassembled WGS sequence"/>
</dbReference>
<evidence type="ECO:0000256" key="5">
    <source>
        <dbReference type="ARBA" id="ARBA00022676"/>
    </source>
</evidence>
<keyword evidence="15" id="KW-0812">Transmembrane</keyword>
<dbReference type="SUPFAM" id="SSF56601">
    <property type="entry name" value="beta-lactamase/transpeptidase-like"/>
    <property type="match status" value="1"/>
</dbReference>
<keyword evidence="4" id="KW-0645">Protease</keyword>
<keyword evidence="9" id="KW-0573">Peptidoglycan synthesis</keyword>
<comment type="caution">
    <text evidence="17">The sequence shown here is derived from an EMBL/GenBank/DDBJ whole genome shotgun (WGS) entry which is preliminary data.</text>
</comment>
<organism evidence="17 18">
    <name type="scientific">Oceanobacillus piezotolerans</name>
    <dbReference type="NCBI Taxonomy" id="2448030"/>
    <lineage>
        <taxon>Bacteria</taxon>
        <taxon>Bacillati</taxon>
        <taxon>Bacillota</taxon>
        <taxon>Bacilli</taxon>
        <taxon>Bacillales</taxon>
        <taxon>Bacillaceae</taxon>
        <taxon>Oceanobacillus</taxon>
    </lineage>
</organism>
<evidence type="ECO:0000256" key="10">
    <source>
        <dbReference type="ARBA" id="ARBA00023268"/>
    </source>
</evidence>
<keyword evidence="11" id="KW-0961">Cell wall biogenesis/degradation</keyword>
<feature type="region of interest" description="Disordered" evidence="14">
    <location>
        <begin position="752"/>
        <end position="773"/>
    </location>
</feature>
<feature type="domain" description="Fibronectin type-III" evidence="16">
    <location>
        <begin position="683"/>
        <end position="771"/>
    </location>
</feature>
<dbReference type="Gene3D" id="2.60.40.10">
    <property type="entry name" value="Immunoglobulins"/>
    <property type="match status" value="1"/>
</dbReference>
<evidence type="ECO:0000313" key="18">
    <source>
        <dbReference type="Proteomes" id="UP000270219"/>
    </source>
</evidence>